<comment type="caution">
    <text evidence="1">The sequence shown here is derived from an EMBL/GenBank/DDBJ whole genome shotgun (WGS) entry which is preliminary data.</text>
</comment>
<protein>
    <submittedName>
        <fullName evidence="1">Uncharacterized protein</fullName>
    </submittedName>
</protein>
<proteinExistence type="predicted"/>
<dbReference type="RefSeq" id="WP_182540817.1">
    <property type="nucleotide sequence ID" value="NZ_JACGXA010000001.1"/>
</dbReference>
<dbReference type="Proteomes" id="UP000580910">
    <property type="component" value="Unassembled WGS sequence"/>
</dbReference>
<accession>A0A7W3J2B7</accession>
<name>A0A7W3J2B7_9ACTN</name>
<dbReference type="EMBL" id="JACGXA010000001">
    <property type="protein sequence ID" value="MBA8804992.1"/>
    <property type="molecule type" value="Genomic_DNA"/>
</dbReference>
<sequence>MELIEVIELAPGREDDTVVVAHSATSLTRGLEFGEAVVLRTAEGEHWTAKVRDIGFEVDDTVYTLDLGARLPDDLAADRLEGLDPLRHDLELHEVVDLLGDLRRRGDHEAGPTDLAELPLATV</sequence>
<evidence type="ECO:0000313" key="1">
    <source>
        <dbReference type="EMBL" id="MBA8804992.1"/>
    </source>
</evidence>
<dbReference type="AlphaFoldDB" id="A0A7W3J2B7"/>
<gene>
    <name evidence="1" type="ORF">FB382_003283</name>
</gene>
<keyword evidence="2" id="KW-1185">Reference proteome</keyword>
<evidence type="ECO:0000313" key="2">
    <source>
        <dbReference type="Proteomes" id="UP000580910"/>
    </source>
</evidence>
<reference evidence="1 2" key="1">
    <citation type="submission" date="2020-07" db="EMBL/GenBank/DDBJ databases">
        <title>Sequencing the genomes of 1000 actinobacteria strains.</title>
        <authorList>
            <person name="Klenk H.-P."/>
        </authorList>
    </citation>
    <scope>NUCLEOTIDE SEQUENCE [LARGE SCALE GENOMIC DNA]</scope>
    <source>
        <strain evidence="1 2">DSM 21349</strain>
    </source>
</reference>
<organism evidence="1 2">
    <name type="scientific">Nocardioides ginsengisegetis</name>
    <dbReference type="NCBI Taxonomy" id="661491"/>
    <lineage>
        <taxon>Bacteria</taxon>
        <taxon>Bacillati</taxon>
        <taxon>Actinomycetota</taxon>
        <taxon>Actinomycetes</taxon>
        <taxon>Propionibacteriales</taxon>
        <taxon>Nocardioidaceae</taxon>
        <taxon>Nocardioides</taxon>
    </lineage>
</organism>